<feature type="region of interest" description="Disordered" evidence="4">
    <location>
        <begin position="487"/>
        <end position="559"/>
    </location>
</feature>
<keyword evidence="2" id="KW-0813">Transport</keyword>
<proteinExistence type="predicted"/>
<feature type="compositionally biased region" description="Polar residues" evidence="4">
    <location>
        <begin position="635"/>
        <end position="670"/>
    </location>
</feature>
<feature type="domain" description="Nucleoporin Nup159/Nup146 N-terminal" evidence="5">
    <location>
        <begin position="54"/>
        <end position="431"/>
    </location>
</feature>
<dbReference type="EMBL" id="LFMY01000018">
    <property type="protein sequence ID" value="OKL55768.1"/>
    <property type="molecule type" value="Genomic_DNA"/>
</dbReference>
<dbReference type="GO" id="GO:0017056">
    <property type="term" value="F:structural constituent of nuclear pore"/>
    <property type="evidence" value="ECO:0007669"/>
    <property type="project" value="TreeGrafter"/>
</dbReference>
<dbReference type="PANTHER" id="PTHR23193">
    <property type="entry name" value="NUCLEAR PORE COMPLEX PROTEIN NUP"/>
    <property type="match status" value="1"/>
</dbReference>
<feature type="compositionally biased region" description="Basic and acidic residues" evidence="4">
    <location>
        <begin position="926"/>
        <end position="938"/>
    </location>
</feature>
<feature type="compositionally biased region" description="Acidic residues" evidence="4">
    <location>
        <begin position="939"/>
        <end position="949"/>
    </location>
</feature>
<feature type="compositionally biased region" description="Basic and acidic residues" evidence="4">
    <location>
        <begin position="1076"/>
        <end position="1086"/>
    </location>
</feature>
<evidence type="ECO:0000256" key="4">
    <source>
        <dbReference type="SAM" id="MobiDB-lite"/>
    </source>
</evidence>
<accession>A0A1Q5Q7D9</accession>
<feature type="region of interest" description="Disordered" evidence="4">
    <location>
        <begin position="1"/>
        <end position="23"/>
    </location>
</feature>
<evidence type="ECO:0000256" key="3">
    <source>
        <dbReference type="ARBA" id="ARBA00023242"/>
    </source>
</evidence>
<evidence type="ECO:0000256" key="1">
    <source>
        <dbReference type="ARBA" id="ARBA00004123"/>
    </source>
</evidence>
<dbReference type="SUPFAM" id="SSF117289">
    <property type="entry name" value="Nucleoporin domain"/>
    <property type="match status" value="1"/>
</dbReference>
<feature type="compositionally biased region" description="Polar residues" evidence="4">
    <location>
        <begin position="487"/>
        <end position="503"/>
    </location>
</feature>
<keyword evidence="3" id="KW-0539">Nucleus</keyword>
<feature type="compositionally biased region" description="Basic and acidic residues" evidence="4">
    <location>
        <begin position="888"/>
        <end position="899"/>
    </location>
</feature>
<dbReference type="InterPro" id="IPR039462">
    <property type="entry name" value="Nup159/Nup146_N"/>
</dbReference>
<sequence length="1478" mass="156016">MSFGFGNSAPTATAQVESGPELPEIDTSEVGFLGVDKDCNIQFLPTPWPADALPQPTSSLLTISSTKGLVIGGGPDGLVLATTKSIREAISAKTGSGSKTKPFQPQGQISLPSRPTHVAFCAADSALAVATESHNQIAVYDAASLGTGNPQPQMSIQINGPVRSLAPNPAPESESLSSFIALVTANGDLLLADLKTGSLVNGPSGLVFRSGVASVAWSTKGKQMVAGLADGSCIQLDPKGAVKAEIPRPPALDGNKHVSSISWVENNVFVAVYTPNESEDESGMAPDSDYYVIQRRPNAPFLYRQLPILCAPFGLKRTPAYQFMTRLSNYDPGLQDALIVSSTASTDVGLITRVTTPFKDADETSTGIFTTTSVIDDTRRAALPMNEESMETSTIGIGLDLTGTENVIYDAEKETKSPLPNIMVLTNEGVLSSWWFLYMKAIEAGLSYKAASPAGPVQQTPIKASPAAPAVTLTPAQNIQPTFGQPSFGQTGFGTTPQAQSSVFGKPSGPSFGSTSSLGESQKPAFGAPSTFGGGTNFSSTTPSKSPGPAFGSTGVLGQNTPQFGKSSFGLGTGSKPVFGQTGGLGGKGFSAFSSTSSGQSSFVTGAAAAGGGFSAFSKGNGFSSLASSKPSESPFAQTTGDSPFGKPTQSVFGSPSAQSPFGTTATLSDSKPAFGLPSGGFSLGSTFKRDEKSAIDNEPASAKPSGPFSLGSSFNNLLGNGLNKVSSPAESMDDSEDVSATPSQEKPPKSLFGQPSASFAPQSPVTGTPKASGLFGIPSQQSTTPLAAQTSRSTSIFGGNTAATPLSPLSSLSEKTVVPAVSSEKEKSIEAPLPPDATSRAVYGPGDTSASSNVSKSSYEDAPLPPDFTQKDIVPTDPAPLPPDFLTKPKDTNKKTIQEEEIPLPPDFLSKPKEQKSVAATPVPIKEESISLPHESEGSDGDFEDSGEEVTHDFSPPNEPTESESVGFKTSPESSFGGPSLKDSTGGLFTKVSLPETQRSPLASKPLFGEISQPNIPPPELRSGAKSPRSPSPVRPGARRGFLRPEQTRSTSAPIGPGTIYGNLGQTPAKPPASRFEEPLNQRDLIDEEESKATMAESRRLASESQHLSSDDEDTLRRGELEQPLHPTPTLDPFIPRQEYSGDTFKPGIPGQIERLYRDINSMVDTLGLNSRSIASHLLHEEENRTADLVGWQETIFSDTPLNILDQTTSVSDIENIDNLLEFLGDRLEEQRLKTAYETINECQRLLGHDIFNLRDQCANIQKTLDSYMDTASIRAQPLSAEQAGLQQDLRKASTAIHSQLTELEQGISLLRARIADSSGTKRSLSGRAATKKPTVEAVTSTIATMMNMAESKSSDIDVLEAQMKRLGVNIRSSVSREASPISTPVKKLGFRVPDTPDSDGGLSAYQTPESASRFQSSVNGSARHSRLRSVNLQLDLLSIHDNQGWNTRTRRRKEIVGNLKRAIEERPIRVRTMDDE</sequence>
<dbReference type="GO" id="GO:0006606">
    <property type="term" value="P:protein import into nucleus"/>
    <property type="evidence" value="ECO:0007669"/>
    <property type="project" value="TreeGrafter"/>
</dbReference>
<evidence type="ECO:0000256" key="2">
    <source>
        <dbReference type="ARBA" id="ARBA00022448"/>
    </source>
</evidence>
<comment type="subcellular location">
    <subcellularLocation>
        <location evidence="1">Nucleus</location>
    </subcellularLocation>
</comment>
<feature type="compositionally biased region" description="Polar residues" evidence="4">
    <location>
        <begin position="754"/>
        <end position="767"/>
    </location>
</feature>
<dbReference type="Gene3D" id="2.130.10.10">
    <property type="entry name" value="YVTN repeat-like/Quinoprotein amine dehydrogenase"/>
    <property type="match status" value="1"/>
</dbReference>
<name>A0A1Q5Q7D9_TALAT</name>
<dbReference type="Pfam" id="PF16755">
    <property type="entry name" value="Beta-prop_NUP159_NUP214"/>
    <property type="match status" value="1"/>
</dbReference>
<dbReference type="RefSeq" id="XP_020115889.1">
    <property type="nucleotide sequence ID" value="XM_020264055.1"/>
</dbReference>
<feature type="compositionally biased region" description="Low complexity" evidence="4">
    <location>
        <begin position="709"/>
        <end position="724"/>
    </location>
</feature>
<organism evidence="6 7">
    <name type="scientific">Talaromyces atroroseus</name>
    <dbReference type="NCBI Taxonomy" id="1441469"/>
    <lineage>
        <taxon>Eukaryota</taxon>
        <taxon>Fungi</taxon>
        <taxon>Dikarya</taxon>
        <taxon>Ascomycota</taxon>
        <taxon>Pezizomycotina</taxon>
        <taxon>Eurotiomycetes</taxon>
        <taxon>Eurotiomycetidae</taxon>
        <taxon>Eurotiales</taxon>
        <taxon>Trichocomaceae</taxon>
        <taxon>Talaromyces</taxon>
        <taxon>Talaromyces sect. Trachyspermi</taxon>
    </lineage>
</organism>
<dbReference type="Proteomes" id="UP000214365">
    <property type="component" value="Unassembled WGS sequence"/>
</dbReference>
<gene>
    <name evidence="6" type="ORF">UA08_08997</name>
</gene>
<dbReference type="InterPro" id="IPR015943">
    <property type="entry name" value="WD40/YVTN_repeat-like_dom_sf"/>
</dbReference>
<dbReference type="OrthoDB" id="248320at2759"/>
<comment type="caution">
    <text evidence="6">The sequence shown here is derived from an EMBL/GenBank/DDBJ whole genome shotgun (WGS) entry which is preliminary data.</text>
</comment>
<keyword evidence="7" id="KW-1185">Reference proteome</keyword>
<feature type="compositionally biased region" description="Polar residues" evidence="4">
    <location>
        <begin position="779"/>
        <end position="805"/>
    </location>
</feature>
<dbReference type="GO" id="GO:0006405">
    <property type="term" value="P:RNA export from nucleus"/>
    <property type="evidence" value="ECO:0007669"/>
    <property type="project" value="TreeGrafter"/>
</dbReference>
<dbReference type="GeneID" id="31008753"/>
<feature type="region of interest" description="Disordered" evidence="4">
    <location>
        <begin position="1388"/>
        <end position="1414"/>
    </location>
</feature>
<reference evidence="6 7" key="1">
    <citation type="submission" date="2015-06" db="EMBL/GenBank/DDBJ databases">
        <title>Talaromyces atroroseus IBT 11181 draft genome.</title>
        <authorList>
            <person name="Rasmussen K.B."/>
            <person name="Rasmussen S."/>
            <person name="Petersen B."/>
            <person name="Sicheritz-Ponten T."/>
            <person name="Mortensen U.H."/>
            <person name="Thrane U."/>
        </authorList>
    </citation>
    <scope>NUCLEOTIDE SEQUENCE [LARGE SCALE GENOMIC DNA]</scope>
    <source>
        <strain evidence="6 7">IBT 11181</strain>
    </source>
</reference>
<dbReference type="PANTHER" id="PTHR23193:SF23">
    <property type="entry name" value="NUCLEAR PORE COMPLEX PROTEIN NUP153"/>
    <property type="match status" value="1"/>
</dbReference>
<feature type="compositionally biased region" description="Polar residues" evidence="4">
    <location>
        <begin position="511"/>
        <end position="520"/>
    </location>
</feature>
<dbReference type="GO" id="GO:0005643">
    <property type="term" value="C:nuclear pore"/>
    <property type="evidence" value="ECO:0007669"/>
    <property type="project" value="TreeGrafter"/>
</dbReference>
<dbReference type="FunFam" id="2.130.10.10:FF:000645">
    <property type="entry name" value="Putative nuclear pore complex subunit Nup159"/>
    <property type="match status" value="1"/>
</dbReference>
<dbReference type="STRING" id="1441469.A0A1Q5Q7D9"/>
<protein>
    <recommendedName>
        <fullName evidence="5">Nucleoporin Nup159/Nup146 N-terminal domain-containing protein</fullName>
    </recommendedName>
</protein>
<feature type="compositionally biased region" description="Polar residues" evidence="4">
    <location>
        <begin position="849"/>
        <end position="858"/>
    </location>
</feature>
<evidence type="ECO:0000259" key="5">
    <source>
        <dbReference type="Pfam" id="PF16755"/>
    </source>
</evidence>
<dbReference type="GO" id="GO:0008139">
    <property type="term" value="F:nuclear localization sequence binding"/>
    <property type="evidence" value="ECO:0007669"/>
    <property type="project" value="TreeGrafter"/>
</dbReference>
<evidence type="ECO:0000313" key="7">
    <source>
        <dbReference type="Proteomes" id="UP000214365"/>
    </source>
</evidence>
<dbReference type="InterPro" id="IPR026054">
    <property type="entry name" value="Nucleoporin"/>
</dbReference>
<evidence type="ECO:0000313" key="6">
    <source>
        <dbReference type="EMBL" id="OKL55768.1"/>
    </source>
</evidence>
<feature type="region of interest" description="Disordered" evidence="4">
    <location>
        <begin position="628"/>
        <end position="1148"/>
    </location>
</feature>